<reference evidence="1 2" key="1">
    <citation type="submission" date="2020-11" db="EMBL/GenBank/DDBJ databases">
        <title>Taxonomic investigation of Rahnella strains.</title>
        <authorList>
            <person name="Lee S.D."/>
        </authorList>
    </citation>
    <scope>NUCLEOTIDE SEQUENCE [LARGE SCALE GENOMIC DNA]</scope>
    <source>
        <strain evidence="1 2">SAP-17</strain>
    </source>
</reference>
<dbReference type="Proteomes" id="UP000636811">
    <property type="component" value="Unassembled WGS sequence"/>
</dbReference>
<name>A0ABS0E0C9_9GAMM</name>
<evidence type="ECO:0000313" key="1">
    <source>
        <dbReference type="EMBL" id="MBF7978562.1"/>
    </source>
</evidence>
<dbReference type="InterPro" id="IPR045390">
    <property type="entry name" value="ABC-3C_MC3"/>
</dbReference>
<dbReference type="RefSeq" id="WP_195813102.1">
    <property type="nucleotide sequence ID" value="NZ_JADOBI010000002.1"/>
</dbReference>
<evidence type="ECO:0000313" key="2">
    <source>
        <dbReference type="Proteomes" id="UP000636811"/>
    </source>
</evidence>
<organism evidence="1 2">
    <name type="scientific">Rahnella laticis</name>
    <dbReference type="NCBI Taxonomy" id="2787622"/>
    <lineage>
        <taxon>Bacteria</taxon>
        <taxon>Pseudomonadati</taxon>
        <taxon>Pseudomonadota</taxon>
        <taxon>Gammaproteobacteria</taxon>
        <taxon>Enterobacterales</taxon>
        <taxon>Yersiniaceae</taxon>
        <taxon>Rahnella</taxon>
    </lineage>
</organism>
<protein>
    <submittedName>
        <fullName evidence="1">Uncharacterized protein</fullName>
    </submittedName>
</protein>
<dbReference type="Pfam" id="PF20131">
    <property type="entry name" value="MC3"/>
    <property type="match status" value="1"/>
</dbReference>
<comment type="caution">
    <text evidence="1">The sequence shown here is derived from an EMBL/GenBank/DDBJ whole genome shotgun (WGS) entry which is preliminary data.</text>
</comment>
<accession>A0ABS0E0C9</accession>
<sequence length="154" mass="17453">MENKIEDIFSWDGYNNIGIGSIAIASVLNYRKVLSVPKALLVIPMITHTPTLSYMSSKSTLNRSSAALTSGFPNLFTNFNERFEDSLPLSLNSIQYLVHLGYAKFDQNLIFLKKLEIDNEFGTRAEKIFIASKKISQLLNDDSEELFLNLRIKL</sequence>
<keyword evidence="2" id="KW-1185">Reference proteome</keyword>
<proteinExistence type="predicted"/>
<gene>
    <name evidence="1" type="ORF">IV433_03960</name>
</gene>
<dbReference type="EMBL" id="JADOBI010000002">
    <property type="protein sequence ID" value="MBF7978562.1"/>
    <property type="molecule type" value="Genomic_DNA"/>
</dbReference>